<evidence type="ECO:0000313" key="1">
    <source>
        <dbReference type="EMBL" id="KAG5949710.1"/>
    </source>
</evidence>
<reference evidence="1 2" key="1">
    <citation type="journal article" date="2020" name="bioRxiv">
        <title>Whole genome comparisons of ergot fungi reveals the divergence and evolution of species within the genus Claviceps are the result of varying mechanisms driving genome evolution and host range expansion.</title>
        <authorList>
            <person name="Wyka S.A."/>
            <person name="Mondo S.J."/>
            <person name="Liu M."/>
            <person name="Dettman J."/>
            <person name="Nalam V."/>
            <person name="Broders K.D."/>
        </authorList>
    </citation>
    <scope>NUCLEOTIDE SEQUENCE [LARGE SCALE GENOMIC DNA]</scope>
    <source>
        <strain evidence="1 2">CCC 1485</strain>
    </source>
</reference>
<keyword evidence="2" id="KW-1185">Reference proteome</keyword>
<name>A0A9P7MLG8_9HYPO</name>
<gene>
    <name evidence="1" type="ORF">E4U60_002248</name>
</gene>
<protein>
    <submittedName>
        <fullName evidence="1">Uncharacterized protein</fullName>
    </submittedName>
</protein>
<evidence type="ECO:0000313" key="2">
    <source>
        <dbReference type="Proteomes" id="UP000706124"/>
    </source>
</evidence>
<dbReference type="OrthoDB" id="10437393at2759"/>
<sequence length="111" mass="12350">MLSGSGAAGRVCPKQIVPWKDFPSEILTVLDELSLSSIFHEYFSATVPDEMWWQSVTPVRGESDLRYREKVLVTDAVNTLLEKSGQDPVLRQAFGIAAEAKLSFDDFLDGQ</sequence>
<dbReference type="AlphaFoldDB" id="A0A9P7MLG8"/>
<dbReference type="Proteomes" id="UP000706124">
    <property type="component" value="Unassembled WGS sequence"/>
</dbReference>
<dbReference type="EMBL" id="SRPO01000002">
    <property type="protein sequence ID" value="KAG5949710.1"/>
    <property type="molecule type" value="Genomic_DNA"/>
</dbReference>
<proteinExistence type="predicted"/>
<comment type="caution">
    <text evidence="1">The sequence shown here is derived from an EMBL/GenBank/DDBJ whole genome shotgun (WGS) entry which is preliminary data.</text>
</comment>
<organism evidence="1 2">
    <name type="scientific">Claviceps pazoutovae</name>
    <dbReference type="NCBI Taxonomy" id="1649127"/>
    <lineage>
        <taxon>Eukaryota</taxon>
        <taxon>Fungi</taxon>
        <taxon>Dikarya</taxon>
        <taxon>Ascomycota</taxon>
        <taxon>Pezizomycotina</taxon>
        <taxon>Sordariomycetes</taxon>
        <taxon>Hypocreomycetidae</taxon>
        <taxon>Hypocreales</taxon>
        <taxon>Clavicipitaceae</taxon>
        <taxon>Claviceps</taxon>
    </lineage>
</organism>
<accession>A0A9P7MLG8</accession>